<evidence type="ECO:0000313" key="8">
    <source>
        <dbReference type="Proteomes" id="UP000611629"/>
    </source>
</evidence>
<dbReference type="GO" id="GO:0016020">
    <property type="term" value="C:membrane"/>
    <property type="evidence" value="ECO:0007669"/>
    <property type="project" value="UniProtKB-SubCell"/>
</dbReference>
<evidence type="ECO:0000256" key="1">
    <source>
        <dbReference type="ARBA" id="ARBA00004141"/>
    </source>
</evidence>
<proteinExistence type="predicted"/>
<organism evidence="7 8">
    <name type="scientific">Sedimentibacter hydroxybenzoicus DSM 7310</name>
    <dbReference type="NCBI Taxonomy" id="1123245"/>
    <lineage>
        <taxon>Bacteria</taxon>
        <taxon>Bacillati</taxon>
        <taxon>Bacillota</taxon>
        <taxon>Tissierellia</taxon>
        <taxon>Sedimentibacter</taxon>
    </lineage>
</organism>
<dbReference type="PANTHER" id="PTHR11814">
    <property type="entry name" value="SULFATE TRANSPORTER"/>
    <property type="match status" value="1"/>
</dbReference>
<evidence type="ECO:0000256" key="2">
    <source>
        <dbReference type="ARBA" id="ARBA00022692"/>
    </source>
</evidence>
<dbReference type="SUPFAM" id="SSF52091">
    <property type="entry name" value="SpoIIaa-like"/>
    <property type="match status" value="1"/>
</dbReference>
<feature type="transmembrane region" description="Helical" evidence="5">
    <location>
        <begin position="48"/>
        <end position="67"/>
    </location>
</feature>
<dbReference type="EMBL" id="JACBNQ010000016">
    <property type="protein sequence ID" value="NYB75013.1"/>
    <property type="molecule type" value="Genomic_DNA"/>
</dbReference>
<feature type="transmembrane region" description="Helical" evidence="5">
    <location>
        <begin position="380"/>
        <end position="409"/>
    </location>
</feature>
<dbReference type="Pfam" id="PF01740">
    <property type="entry name" value="STAS"/>
    <property type="match status" value="1"/>
</dbReference>
<feature type="transmembrane region" description="Helical" evidence="5">
    <location>
        <begin position="201"/>
        <end position="224"/>
    </location>
</feature>
<feature type="transmembrane region" description="Helical" evidence="5">
    <location>
        <begin position="21"/>
        <end position="42"/>
    </location>
</feature>
<feature type="transmembrane region" description="Helical" evidence="5">
    <location>
        <begin position="97"/>
        <end position="116"/>
    </location>
</feature>
<feature type="transmembrane region" description="Helical" evidence="5">
    <location>
        <begin position="172"/>
        <end position="189"/>
    </location>
</feature>
<dbReference type="PROSITE" id="PS50801">
    <property type="entry name" value="STAS"/>
    <property type="match status" value="1"/>
</dbReference>
<feature type="transmembrane region" description="Helical" evidence="5">
    <location>
        <begin position="318"/>
        <end position="336"/>
    </location>
</feature>
<feature type="domain" description="STAS" evidence="6">
    <location>
        <begin position="440"/>
        <end position="538"/>
    </location>
</feature>
<dbReference type="InterPro" id="IPR011547">
    <property type="entry name" value="SLC26A/SulP_dom"/>
</dbReference>
<keyword evidence="2 5" id="KW-0812">Transmembrane</keyword>
<evidence type="ECO:0000256" key="3">
    <source>
        <dbReference type="ARBA" id="ARBA00022989"/>
    </source>
</evidence>
<gene>
    <name evidence="7" type="ORF">HZF24_12770</name>
</gene>
<keyword evidence="3 5" id="KW-1133">Transmembrane helix</keyword>
<keyword evidence="4 5" id="KW-0472">Membrane</keyword>
<name>A0A974BL76_SEDHY</name>
<comment type="caution">
    <text evidence="7">The sequence shown here is derived from an EMBL/GenBank/DDBJ whole genome shotgun (WGS) entry which is preliminary data.</text>
</comment>
<protein>
    <submittedName>
        <fullName evidence="7">SulP family inorganic anion transporter</fullName>
    </submittedName>
</protein>
<dbReference type="Proteomes" id="UP000611629">
    <property type="component" value="Unassembled WGS sequence"/>
</dbReference>
<dbReference type="CDD" id="cd07042">
    <property type="entry name" value="STAS_SulP_like_sulfate_transporter"/>
    <property type="match status" value="1"/>
</dbReference>
<evidence type="ECO:0000256" key="5">
    <source>
        <dbReference type="SAM" id="Phobius"/>
    </source>
</evidence>
<comment type="subcellular location">
    <subcellularLocation>
        <location evidence="1">Membrane</location>
        <topology evidence="1">Multi-pass membrane protein</topology>
    </subcellularLocation>
</comment>
<feature type="transmembrane region" description="Helical" evidence="5">
    <location>
        <begin position="244"/>
        <end position="266"/>
    </location>
</feature>
<evidence type="ECO:0000313" key="7">
    <source>
        <dbReference type="EMBL" id="NYB75013.1"/>
    </source>
</evidence>
<dbReference type="AlphaFoldDB" id="A0A974BL76"/>
<dbReference type="RefSeq" id="WP_179238720.1">
    <property type="nucleotide sequence ID" value="NZ_JACBNQ010000016.1"/>
</dbReference>
<dbReference type="InterPro" id="IPR036513">
    <property type="entry name" value="STAS_dom_sf"/>
</dbReference>
<dbReference type="InterPro" id="IPR002645">
    <property type="entry name" value="STAS_dom"/>
</dbReference>
<sequence>MIKQYFQDLNLEFKNYDLKKFTLDAMAGLTVTAVALPLALAFGVSSGAGAPSGIISAIVAGLIMGVLAGASYQVSGPTGTMIAILATVYATHGTEGILITGFLSGILLLIVSIFRFGKLVSFIPAPVITGFTSGIAIIIALGQIDNFFGTVSYGKTNVEKLLSYAELGFKPNMYAVLIGLLVMAIMIFWPKKWNAKIPSSLAGLIIILAVNRIADLPVMLVGEIPSTIFLESRLSLGSISIGKVLSLISPALSIAVLCMIESLLCGASAGKIKNQPLNADRELIAQGVGNILIPFLGGIPASAVLARTSIALKSGGQTRIVSIVQSLGLLFSMLFLGKFISRIPMSALASVLIITAWRMNEWNEIKFIFGKRFGRAIIEFTITMAATVLFDLTIAILMGVFLGMMMFIIKDNELRIDVSPVDLKRIKGHEFSMDHMNTKIIYLTGPLFFITREKLKSLVAHAEDTENIIISMRAVTTIDESAVSEFKEIVSKILKNNTNVLFCGIQPSVKEMLDRSGLTELVGNDLFFWDAIEALKNLEIIEIAAEK</sequence>
<evidence type="ECO:0000259" key="6">
    <source>
        <dbReference type="PROSITE" id="PS50801"/>
    </source>
</evidence>
<accession>A0A974BL76</accession>
<dbReference type="Pfam" id="PF00916">
    <property type="entry name" value="Sulfate_transp"/>
    <property type="match status" value="1"/>
</dbReference>
<dbReference type="InterPro" id="IPR001902">
    <property type="entry name" value="SLC26A/SulP_fam"/>
</dbReference>
<keyword evidence="8" id="KW-1185">Reference proteome</keyword>
<reference evidence="7" key="1">
    <citation type="submission" date="2020-07" db="EMBL/GenBank/DDBJ databases">
        <title>Genomic analysis of a strain of Sedimentibacter Hydroxybenzoicus DSM7310.</title>
        <authorList>
            <person name="Ma S."/>
        </authorList>
    </citation>
    <scope>NUCLEOTIDE SEQUENCE</scope>
    <source>
        <strain evidence="7">DSM 7310</strain>
    </source>
</reference>
<dbReference type="Gene3D" id="3.30.750.24">
    <property type="entry name" value="STAS domain"/>
    <property type="match status" value="1"/>
</dbReference>
<dbReference type="GO" id="GO:0055085">
    <property type="term" value="P:transmembrane transport"/>
    <property type="evidence" value="ECO:0007669"/>
    <property type="project" value="InterPro"/>
</dbReference>
<feature type="transmembrane region" description="Helical" evidence="5">
    <location>
        <begin position="287"/>
        <end position="306"/>
    </location>
</feature>
<evidence type="ECO:0000256" key="4">
    <source>
        <dbReference type="ARBA" id="ARBA00023136"/>
    </source>
</evidence>
<feature type="transmembrane region" description="Helical" evidence="5">
    <location>
        <begin position="123"/>
        <end position="144"/>
    </location>
</feature>